<keyword evidence="3" id="KW-1185">Reference proteome</keyword>
<dbReference type="EMBL" id="CP010803">
    <property type="protein sequence ID" value="AJY46093.1"/>
    <property type="molecule type" value="Genomic_DNA"/>
</dbReference>
<reference evidence="2 3" key="1">
    <citation type="journal article" date="2015" name="Genome Announc.">
        <title>Complete genome sequence of Martelella endophytica YC6887, which has antifungal activity associated with a halophyte.</title>
        <authorList>
            <person name="Khan A."/>
            <person name="Khan H."/>
            <person name="Chung E.J."/>
            <person name="Hossain M.T."/>
            <person name="Chung Y.R."/>
        </authorList>
    </citation>
    <scope>NUCLEOTIDE SEQUENCE [LARGE SCALE GENOMIC DNA]</scope>
    <source>
        <strain evidence="2">YC6887</strain>
    </source>
</reference>
<proteinExistence type="predicted"/>
<feature type="signal peptide" evidence="1">
    <location>
        <begin position="1"/>
        <end position="21"/>
    </location>
</feature>
<dbReference type="Proteomes" id="UP000032611">
    <property type="component" value="Chromosome"/>
</dbReference>
<accession>A0A0D5LRV4</accession>
<evidence type="ECO:0000256" key="1">
    <source>
        <dbReference type="SAM" id="SignalP"/>
    </source>
</evidence>
<dbReference type="HOGENOM" id="CLU_2508801_0_0_5"/>
<dbReference type="KEGG" id="mey:TM49_11070"/>
<evidence type="ECO:0000313" key="2">
    <source>
        <dbReference type="EMBL" id="AJY46093.1"/>
    </source>
</evidence>
<protein>
    <submittedName>
        <fullName evidence="2">Uncharacterized protein</fullName>
    </submittedName>
</protein>
<sequence>MKKVIAIAAVTLLAGTGAVFAAQPMMNHYAPYISQSDKALAANYEPGSVYSVTQNDNLGRTLVKTIKVQQDGTPKLIDFQYTNFN</sequence>
<dbReference type="RefSeq" id="WP_045681280.1">
    <property type="nucleotide sequence ID" value="NZ_CP010803.1"/>
</dbReference>
<gene>
    <name evidence="2" type="ORF">TM49_11070</name>
</gene>
<feature type="chain" id="PRO_5002295370" evidence="1">
    <location>
        <begin position="22"/>
        <end position="85"/>
    </location>
</feature>
<dbReference type="OrthoDB" id="7916620at2"/>
<evidence type="ECO:0000313" key="3">
    <source>
        <dbReference type="Proteomes" id="UP000032611"/>
    </source>
</evidence>
<dbReference type="AlphaFoldDB" id="A0A0D5LRV4"/>
<dbReference type="PATRIC" id="fig|1486262.3.peg.2294"/>
<organism evidence="2 3">
    <name type="scientific">Martelella endophytica</name>
    <dbReference type="NCBI Taxonomy" id="1486262"/>
    <lineage>
        <taxon>Bacteria</taxon>
        <taxon>Pseudomonadati</taxon>
        <taxon>Pseudomonadota</taxon>
        <taxon>Alphaproteobacteria</taxon>
        <taxon>Hyphomicrobiales</taxon>
        <taxon>Aurantimonadaceae</taxon>
        <taxon>Martelella</taxon>
    </lineage>
</organism>
<keyword evidence="1" id="KW-0732">Signal</keyword>
<name>A0A0D5LRV4_MAREN</name>